<dbReference type="InterPro" id="IPR005053">
    <property type="entry name" value="MobA_MobL"/>
</dbReference>
<feature type="domain" description="MobA/MobL protein" evidence="4">
    <location>
        <begin position="17"/>
        <end position="84"/>
    </location>
</feature>
<organism evidence="5 6">
    <name type="scientific">Marinibacterium profundimaris</name>
    <dbReference type="NCBI Taxonomy" id="1679460"/>
    <lineage>
        <taxon>Bacteria</taxon>
        <taxon>Pseudomonadati</taxon>
        <taxon>Pseudomonadota</taxon>
        <taxon>Alphaproteobacteria</taxon>
        <taxon>Rhodobacterales</taxon>
        <taxon>Paracoccaceae</taxon>
        <taxon>Marinibacterium</taxon>
    </lineage>
</organism>
<evidence type="ECO:0000313" key="5">
    <source>
        <dbReference type="EMBL" id="OWU66783.1"/>
    </source>
</evidence>
<gene>
    <name evidence="5" type="ORF">ATO3_27355</name>
</gene>
<evidence type="ECO:0000256" key="1">
    <source>
        <dbReference type="ARBA" id="ARBA00010873"/>
    </source>
</evidence>
<dbReference type="AlphaFoldDB" id="A0A225NA89"/>
<evidence type="ECO:0000256" key="3">
    <source>
        <dbReference type="SAM" id="MobiDB-lite"/>
    </source>
</evidence>
<evidence type="ECO:0000259" key="4">
    <source>
        <dbReference type="Pfam" id="PF03389"/>
    </source>
</evidence>
<feature type="region of interest" description="Disordered" evidence="3">
    <location>
        <begin position="366"/>
        <end position="400"/>
    </location>
</feature>
<sequence length="400" mass="46519">MVRETFIMTPKEGAPDYLTSEQAPTKAQLREQRMELWNDVEAREKGKTARLGRELQLGFAYELNHADQRALVEEFVKRYATEGGEREIKVQVKTKAGTRIDTKKVQINFVADVAMHDYGKRIPFAGASDEQRAKIRNWAEAGIPFVSAEDAKGMESAHVRENHDRHGNITSYQIYQPHAHVRITPRTVENGEWSNDKFASRVLNEHNFAMNLRYDWEHLQNTYLERAGSDVRVTCTPEVQDGYPLHVQTETKDPVTRNIEERLSEKSEPISEEVAAEREKQRERNQEAQEKLAIDDEFREVHKETLRELQIDQFQEENSGDAPEAQQYRIVEWYRNVGRRLEGWRDAVPEKAAQWQERLQSMKPRLKAWFGYSPPDPEDTASRNGADPPEPQRTEPEHDR</sequence>
<reference evidence="5 6" key="1">
    <citation type="submission" date="2013-04" db="EMBL/GenBank/DDBJ databases">
        <title>Oceanicola sp. 22II1-22F33 Genome Sequencing.</title>
        <authorList>
            <person name="Lai Q."/>
            <person name="Li G."/>
            <person name="Shao Z."/>
        </authorList>
    </citation>
    <scope>NUCLEOTIDE SEQUENCE [LARGE SCALE GENOMIC DNA]</scope>
    <source>
        <strain evidence="5 6">22II1-22F33</strain>
    </source>
</reference>
<keyword evidence="2" id="KW-0184">Conjugation</keyword>
<feature type="compositionally biased region" description="Basic and acidic residues" evidence="3">
    <location>
        <begin position="390"/>
        <end position="400"/>
    </location>
</feature>
<comment type="caution">
    <text evidence="5">The sequence shown here is derived from an EMBL/GenBank/DDBJ whole genome shotgun (WGS) entry which is preliminary data.</text>
</comment>
<proteinExistence type="inferred from homology"/>
<evidence type="ECO:0000313" key="6">
    <source>
        <dbReference type="Proteomes" id="UP000215377"/>
    </source>
</evidence>
<dbReference type="Pfam" id="PF03389">
    <property type="entry name" value="MobA_MobL"/>
    <property type="match status" value="1"/>
</dbReference>
<comment type="similarity">
    <text evidence="1">Belongs to the MobA/MobL family.</text>
</comment>
<keyword evidence="6" id="KW-1185">Reference proteome</keyword>
<evidence type="ECO:0000256" key="2">
    <source>
        <dbReference type="ARBA" id="ARBA00022971"/>
    </source>
</evidence>
<dbReference type="EMBL" id="AQQR01000037">
    <property type="protein sequence ID" value="OWU66783.1"/>
    <property type="molecule type" value="Genomic_DNA"/>
</dbReference>
<dbReference type="Proteomes" id="UP000215377">
    <property type="component" value="Unassembled WGS sequence"/>
</dbReference>
<protein>
    <recommendedName>
        <fullName evidence="4">MobA/MobL protein domain-containing protein</fullName>
    </recommendedName>
</protein>
<dbReference type="Gene3D" id="3.30.930.30">
    <property type="match status" value="1"/>
</dbReference>
<name>A0A225NA89_9RHOB</name>
<accession>A0A225NA89</accession>